<dbReference type="AlphaFoldDB" id="A0A9D4X1F9"/>
<keyword evidence="2" id="KW-1185">Reference proteome</keyword>
<evidence type="ECO:0000313" key="1">
    <source>
        <dbReference type="EMBL" id="KAI5411852.1"/>
    </source>
</evidence>
<reference evidence="1 2" key="1">
    <citation type="journal article" date="2022" name="Nat. Genet.">
        <title>Improved pea reference genome and pan-genome highlight genomic features and evolutionary characteristics.</title>
        <authorList>
            <person name="Yang T."/>
            <person name="Liu R."/>
            <person name="Luo Y."/>
            <person name="Hu S."/>
            <person name="Wang D."/>
            <person name="Wang C."/>
            <person name="Pandey M.K."/>
            <person name="Ge S."/>
            <person name="Xu Q."/>
            <person name="Li N."/>
            <person name="Li G."/>
            <person name="Huang Y."/>
            <person name="Saxena R.K."/>
            <person name="Ji Y."/>
            <person name="Li M."/>
            <person name="Yan X."/>
            <person name="He Y."/>
            <person name="Liu Y."/>
            <person name="Wang X."/>
            <person name="Xiang C."/>
            <person name="Varshney R.K."/>
            <person name="Ding H."/>
            <person name="Gao S."/>
            <person name="Zong X."/>
        </authorList>
    </citation>
    <scope>NUCLEOTIDE SEQUENCE [LARGE SCALE GENOMIC DNA]</scope>
    <source>
        <strain evidence="1 2">cv. Zhongwan 6</strain>
    </source>
</reference>
<sequence length="174" mass="20634">MPVKLMVRVSCLKGMEIVEMVLFHFQRVFVLSMEAERIFEVIGKMMEKRWLVEYECKVVVRLVKEHLEYFLEGLKRMVVVMLVKKESLKVFECMVVVMLVKKESLEVFECMVVVILVKKCLVVFECMEVVMLEKRFLEVFEYKVLVMMLEKECLVVLEHMEVEKLEKGFLEGGC</sequence>
<comment type="caution">
    <text evidence="1">The sequence shown here is derived from an EMBL/GenBank/DDBJ whole genome shotgun (WGS) entry which is preliminary data.</text>
</comment>
<dbReference type="Proteomes" id="UP001058974">
    <property type="component" value="Chromosome 5"/>
</dbReference>
<dbReference type="Gramene" id="Psat05G0678900-T2">
    <property type="protein sequence ID" value="KAI5411852.1"/>
    <property type="gene ID" value="KIW84_056789"/>
</dbReference>
<gene>
    <name evidence="1" type="ORF">KIW84_056789</name>
</gene>
<evidence type="ECO:0000313" key="2">
    <source>
        <dbReference type="Proteomes" id="UP001058974"/>
    </source>
</evidence>
<dbReference type="EMBL" id="JAMSHJ010000005">
    <property type="protein sequence ID" value="KAI5411852.1"/>
    <property type="molecule type" value="Genomic_DNA"/>
</dbReference>
<accession>A0A9D4X1F9</accession>
<name>A0A9D4X1F9_PEA</name>
<proteinExistence type="predicted"/>
<organism evidence="1 2">
    <name type="scientific">Pisum sativum</name>
    <name type="common">Garden pea</name>
    <name type="synonym">Lathyrus oleraceus</name>
    <dbReference type="NCBI Taxonomy" id="3888"/>
    <lineage>
        <taxon>Eukaryota</taxon>
        <taxon>Viridiplantae</taxon>
        <taxon>Streptophyta</taxon>
        <taxon>Embryophyta</taxon>
        <taxon>Tracheophyta</taxon>
        <taxon>Spermatophyta</taxon>
        <taxon>Magnoliopsida</taxon>
        <taxon>eudicotyledons</taxon>
        <taxon>Gunneridae</taxon>
        <taxon>Pentapetalae</taxon>
        <taxon>rosids</taxon>
        <taxon>fabids</taxon>
        <taxon>Fabales</taxon>
        <taxon>Fabaceae</taxon>
        <taxon>Papilionoideae</taxon>
        <taxon>50 kb inversion clade</taxon>
        <taxon>NPAAA clade</taxon>
        <taxon>Hologalegina</taxon>
        <taxon>IRL clade</taxon>
        <taxon>Fabeae</taxon>
        <taxon>Lathyrus</taxon>
    </lineage>
</organism>
<protein>
    <submittedName>
        <fullName evidence="1">Uncharacterized protein</fullName>
    </submittedName>
</protein>